<evidence type="ECO:0000313" key="7">
    <source>
        <dbReference type="Proteomes" id="UP000310189"/>
    </source>
</evidence>
<comment type="caution">
    <text evidence="6">The sequence shown here is derived from an EMBL/GenBank/DDBJ whole genome shotgun (WGS) entry which is preliminary data.</text>
</comment>
<evidence type="ECO:0008006" key="8">
    <source>
        <dbReference type="Google" id="ProtNLM"/>
    </source>
</evidence>
<dbReference type="PROSITE" id="PS50102">
    <property type="entry name" value="RRM"/>
    <property type="match status" value="1"/>
</dbReference>
<feature type="region of interest" description="Disordered" evidence="3">
    <location>
        <begin position="247"/>
        <end position="280"/>
    </location>
</feature>
<dbReference type="InterPro" id="IPR006569">
    <property type="entry name" value="CID_dom"/>
</dbReference>
<dbReference type="Gene3D" id="1.25.40.90">
    <property type="match status" value="1"/>
</dbReference>
<dbReference type="PROSITE" id="PS51391">
    <property type="entry name" value="CID"/>
    <property type="match status" value="1"/>
</dbReference>
<dbReference type="InterPro" id="IPR012677">
    <property type="entry name" value="Nucleotide-bd_a/b_plait_sf"/>
</dbReference>
<dbReference type="InterPro" id="IPR008942">
    <property type="entry name" value="ENTH_VHS"/>
</dbReference>
<evidence type="ECO:0000256" key="1">
    <source>
        <dbReference type="ARBA" id="ARBA00022884"/>
    </source>
</evidence>
<sequence length="651" mass="72413">MDNIKQELLRSGKIDTSRIAKVPQQRLDAFESGSTRRSVRDKQKEADEQRRAEEERQTQEAYKEYLNAFDNAEPSSFVRAGKRRKANEAPSVAHSSTKPTVQLNSQGKIKGKTQMDSFMQELKREQAGRGSSSAARPELAAASDVDPLSTNLYVANLPTNIDERVFGEHFAHFGDIASVKILWPRADEATKLKQPGYAGFISYMTRKDAENAHKQLDGSDWQGHVLKVDWGKRIRIPSRPIFECTAKPLASSRSRSPSNTALDQRDSKRTRLDDGPSQESAFDDATVGFLLSVVSRARYHDDGPVACLQELEARGGDYAFLGNKGLMRLLKDPRFAFVHSELDLDIPFDDNKDTAAVDDELSDEEHSEHEALQKQKDSTLGPLARQKLENMLRLITPKRLSVAKAMTFAIDHAEAYADVVNIVIKSLLNVSTPVPRKIARLHLVSDILANSAVGISGAWKYRDEIQRQLPRVFDHLGLVKSTFPSKLSQNFFKERVQVVLGVWEELFIFPQNILDDYLMRLESGGKGGRDLHGSSTLISQSQSEVQSISNSDRDAHSSNPITPVAEEMVKPAGFKAMAQAEDNEDEDIDGEAIDDDIDGEAMPDPVDGEPLHDDIDGEPMQDDDIDGEPMQVQDDLDGEPMADDDIDGEPM</sequence>
<name>A0A4T0FSU9_9BASI</name>
<evidence type="ECO:0000256" key="2">
    <source>
        <dbReference type="PROSITE-ProRule" id="PRU00176"/>
    </source>
</evidence>
<feature type="compositionally biased region" description="Acidic residues" evidence="3">
    <location>
        <begin position="615"/>
        <end position="627"/>
    </location>
</feature>
<feature type="region of interest" description="Disordered" evidence="3">
    <location>
        <begin position="25"/>
        <end position="58"/>
    </location>
</feature>
<dbReference type="InterPro" id="IPR000504">
    <property type="entry name" value="RRM_dom"/>
</dbReference>
<proteinExistence type="predicted"/>
<dbReference type="InterPro" id="IPR051485">
    <property type="entry name" value="SR-CTD_assoc_factor"/>
</dbReference>
<dbReference type="GO" id="GO:0003723">
    <property type="term" value="F:RNA binding"/>
    <property type="evidence" value="ECO:0007669"/>
    <property type="project" value="UniProtKB-UniRule"/>
</dbReference>
<feature type="domain" description="CID" evidence="5">
    <location>
        <begin position="380"/>
        <end position="525"/>
    </location>
</feature>
<feature type="region of interest" description="Disordered" evidence="3">
    <location>
        <begin position="81"/>
        <end position="109"/>
    </location>
</feature>
<dbReference type="Pfam" id="PF00076">
    <property type="entry name" value="RRM_1"/>
    <property type="match status" value="1"/>
</dbReference>
<evidence type="ECO:0000313" key="6">
    <source>
        <dbReference type="EMBL" id="TIA91782.1"/>
    </source>
</evidence>
<reference evidence="6 7" key="1">
    <citation type="submission" date="2019-03" db="EMBL/GenBank/DDBJ databases">
        <title>Sequencing 23 genomes of Wallemia ichthyophaga.</title>
        <authorList>
            <person name="Gostincar C."/>
        </authorList>
    </citation>
    <scope>NUCLEOTIDE SEQUENCE [LARGE SCALE GENOMIC DNA]</scope>
    <source>
        <strain evidence="6 7">EXF-5753</strain>
    </source>
</reference>
<dbReference type="PANTHER" id="PTHR23140:SF0">
    <property type="entry name" value="U2 SNRNP-ASSOCIATED SURP MOTIF-CONTAINING PROTEIN"/>
    <property type="match status" value="1"/>
</dbReference>
<evidence type="ECO:0000256" key="3">
    <source>
        <dbReference type="SAM" id="MobiDB-lite"/>
    </source>
</evidence>
<feature type="compositionally biased region" description="Basic and acidic residues" evidence="3">
    <location>
        <begin position="263"/>
        <end position="274"/>
    </location>
</feature>
<feature type="compositionally biased region" description="Basic and acidic residues" evidence="3">
    <location>
        <begin position="38"/>
        <end position="58"/>
    </location>
</feature>
<feature type="compositionally biased region" description="Polar residues" evidence="3">
    <location>
        <begin position="93"/>
        <end position="107"/>
    </location>
</feature>
<evidence type="ECO:0000259" key="5">
    <source>
        <dbReference type="PROSITE" id="PS51391"/>
    </source>
</evidence>
<feature type="region of interest" description="Disordered" evidence="3">
    <location>
        <begin position="579"/>
        <end position="651"/>
    </location>
</feature>
<feature type="compositionally biased region" description="Acidic residues" evidence="3">
    <location>
        <begin position="634"/>
        <end position="651"/>
    </location>
</feature>
<feature type="compositionally biased region" description="Low complexity" evidence="3">
    <location>
        <begin position="539"/>
        <end position="550"/>
    </location>
</feature>
<feature type="compositionally biased region" description="Acidic residues" evidence="3">
    <location>
        <begin position="581"/>
        <end position="601"/>
    </location>
</feature>
<dbReference type="OrthoDB" id="377209at2759"/>
<dbReference type="AlphaFoldDB" id="A0A4T0FSU9"/>
<keyword evidence="1 2" id="KW-0694">RNA-binding</keyword>
<keyword evidence="7" id="KW-1185">Reference proteome</keyword>
<gene>
    <name evidence="6" type="ORF">E3P99_00896</name>
</gene>
<dbReference type="Pfam" id="PF04818">
    <property type="entry name" value="CID"/>
    <property type="match status" value="1"/>
</dbReference>
<dbReference type="PANTHER" id="PTHR23140">
    <property type="entry name" value="RNA PROCESSING PROTEIN LD23810P"/>
    <property type="match status" value="1"/>
</dbReference>
<feature type="compositionally biased region" description="Polar residues" evidence="3">
    <location>
        <begin position="251"/>
        <end position="262"/>
    </location>
</feature>
<feature type="domain" description="RRM" evidence="4">
    <location>
        <begin position="150"/>
        <end position="233"/>
    </location>
</feature>
<protein>
    <recommendedName>
        <fullName evidence="8">RRM domain-containing protein</fullName>
    </recommendedName>
</protein>
<feature type="region of interest" description="Disordered" evidence="3">
    <location>
        <begin position="529"/>
        <end position="560"/>
    </location>
</feature>
<dbReference type="SUPFAM" id="SSF54928">
    <property type="entry name" value="RNA-binding domain, RBD"/>
    <property type="match status" value="1"/>
</dbReference>
<organism evidence="6 7">
    <name type="scientific">Wallemia hederae</name>
    <dbReference type="NCBI Taxonomy" id="1540922"/>
    <lineage>
        <taxon>Eukaryota</taxon>
        <taxon>Fungi</taxon>
        <taxon>Dikarya</taxon>
        <taxon>Basidiomycota</taxon>
        <taxon>Wallemiomycotina</taxon>
        <taxon>Wallemiomycetes</taxon>
        <taxon>Wallemiales</taxon>
        <taxon>Wallemiaceae</taxon>
        <taxon>Wallemia</taxon>
    </lineage>
</organism>
<dbReference type="Gene3D" id="3.30.70.330">
    <property type="match status" value="1"/>
</dbReference>
<dbReference type="SMART" id="SM00360">
    <property type="entry name" value="RRM"/>
    <property type="match status" value="1"/>
</dbReference>
<dbReference type="InterPro" id="IPR035979">
    <property type="entry name" value="RBD_domain_sf"/>
</dbReference>
<accession>A0A4T0FSU9</accession>
<dbReference type="GO" id="GO:0005634">
    <property type="term" value="C:nucleus"/>
    <property type="evidence" value="ECO:0007669"/>
    <property type="project" value="TreeGrafter"/>
</dbReference>
<dbReference type="Proteomes" id="UP000310189">
    <property type="component" value="Unassembled WGS sequence"/>
</dbReference>
<dbReference type="SMART" id="SM00582">
    <property type="entry name" value="RPR"/>
    <property type="match status" value="1"/>
</dbReference>
<dbReference type="EMBL" id="SPNW01000010">
    <property type="protein sequence ID" value="TIA91782.1"/>
    <property type="molecule type" value="Genomic_DNA"/>
</dbReference>
<evidence type="ECO:0000259" key="4">
    <source>
        <dbReference type="PROSITE" id="PS50102"/>
    </source>
</evidence>